<evidence type="ECO:0000256" key="4">
    <source>
        <dbReference type="PROSITE-ProRule" id="PRU00335"/>
    </source>
</evidence>
<evidence type="ECO:0000256" key="1">
    <source>
        <dbReference type="ARBA" id="ARBA00023015"/>
    </source>
</evidence>
<feature type="domain" description="HTH tetR-type" evidence="5">
    <location>
        <begin position="14"/>
        <end position="74"/>
    </location>
</feature>
<gene>
    <name evidence="6" type="ORF">GCM10023215_39330</name>
</gene>
<dbReference type="InterPro" id="IPR009057">
    <property type="entry name" value="Homeodomain-like_sf"/>
</dbReference>
<dbReference type="InterPro" id="IPR049445">
    <property type="entry name" value="TetR_SbtR-like_C"/>
</dbReference>
<dbReference type="PRINTS" id="PR00455">
    <property type="entry name" value="HTHTETR"/>
</dbReference>
<dbReference type="SUPFAM" id="SSF48498">
    <property type="entry name" value="Tetracyclin repressor-like, C-terminal domain"/>
    <property type="match status" value="1"/>
</dbReference>
<reference evidence="7" key="1">
    <citation type="journal article" date="2019" name="Int. J. Syst. Evol. Microbiol.">
        <title>The Global Catalogue of Microorganisms (GCM) 10K type strain sequencing project: providing services to taxonomists for standard genome sequencing and annotation.</title>
        <authorList>
            <consortium name="The Broad Institute Genomics Platform"/>
            <consortium name="The Broad Institute Genome Sequencing Center for Infectious Disease"/>
            <person name="Wu L."/>
            <person name="Ma J."/>
        </authorList>
    </citation>
    <scope>NUCLEOTIDE SEQUENCE [LARGE SCALE GENOMIC DNA]</scope>
    <source>
        <strain evidence="7">JCM 18055</strain>
    </source>
</reference>
<keyword evidence="1" id="KW-0805">Transcription regulation</keyword>
<proteinExistence type="predicted"/>
<evidence type="ECO:0000313" key="6">
    <source>
        <dbReference type="EMBL" id="GAA4697279.1"/>
    </source>
</evidence>
<evidence type="ECO:0000259" key="5">
    <source>
        <dbReference type="PROSITE" id="PS50977"/>
    </source>
</evidence>
<dbReference type="InterPro" id="IPR001647">
    <property type="entry name" value="HTH_TetR"/>
</dbReference>
<dbReference type="Proteomes" id="UP001500325">
    <property type="component" value="Unassembled WGS sequence"/>
</dbReference>
<dbReference type="EMBL" id="BAABIC010000013">
    <property type="protein sequence ID" value="GAA4697279.1"/>
    <property type="molecule type" value="Genomic_DNA"/>
</dbReference>
<dbReference type="InterPro" id="IPR050109">
    <property type="entry name" value="HTH-type_TetR-like_transc_reg"/>
</dbReference>
<dbReference type="Pfam" id="PF21597">
    <property type="entry name" value="TetR_C_43"/>
    <property type="match status" value="1"/>
</dbReference>
<keyword evidence="3" id="KW-0804">Transcription</keyword>
<dbReference type="Pfam" id="PF00440">
    <property type="entry name" value="TetR_N"/>
    <property type="match status" value="1"/>
</dbReference>
<dbReference type="InterPro" id="IPR036271">
    <property type="entry name" value="Tet_transcr_reg_TetR-rel_C_sf"/>
</dbReference>
<evidence type="ECO:0000256" key="2">
    <source>
        <dbReference type="ARBA" id="ARBA00023125"/>
    </source>
</evidence>
<name>A0ABP8WZI9_9PSEU</name>
<dbReference type="PROSITE" id="PS50977">
    <property type="entry name" value="HTH_TETR_2"/>
    <property type="match status" value="1"/>
</dbReference>
<sequence>MPRLWTDTLDAHKKAVREAIFTAVAELVAESGPAAVTMSAVAARSGIGRATLYKYFPDSEALLLAWHERIVGAHVDHVEQALRPTVDAARPGAVTDAPADAGGIASLRSALRAYAHQIAHGDPGLGEELVSRLHRSDHVRVAEQRLIELLAEHLHHCRTLGAVRTDVPPDELAVYCLSAMSAARRLTDPAALDRLLDVVIVALQPVAD</sequence>
<dbReference type="Gene3D" id="1.10.357.10">
    <property type="entry name" value="Tetracycline Repressor, domain 2"/>
    <property type="match status" value="1"/>
</dbReference>
<comment type="caution">
    <text evidence="6">The sequence shown here is derived from an EMBL/GenBank/DDBJ whole genome shotgun (WGS) entry which is preliminary data.</text>
</comment>
<dbReference type="SUPFAM" id="SSF46689">
    <property type="entry name" value="Homeodomain-like"/>
    <property type="match status" value="1"/>
</dbReference>
<keyword evidence="2 4" id="KW-0238">DNA-binding</keyword>
<accession>A0ABP8WZI9</accession>
<organism evidence="6 7">
    <name type="scientific">Pseudonocardia yuanmonensis</name>
    <dbReference type="NCBI Taxonomy" id="1095914"/>
    <lineage>
        <taxon>Bacteria</taxon>
        <taxon>Bacillati</taxon>
        <taxon>Actinomycetota</taxon>
        <taxon>Actinomycetes</taxon>
        <taxon>Pseudonocardiales</taxon>
        <taxon>Pseudonocardiaceae</taxon>
        <taxon>Pseudonocardia</taxon>
    </lineage>
</organism>
<evidence type="ECO:0000256" key="3">
    <source>
        <dbReference type="ARBA" id="ARBA00023163"/>
    </source>
</evidence>
<feature type="DNA-binding region" description="H-T-H motif" evidence="4">
    <location>
        <begin position="37"/>
        <end position="56"/>
    </location>
</feature>
<dbReference type="PANTHER" id="PTHR30055">
    <property type="entry name" value="HTH-TYPE TRANSCRIPTIONAL REGULATOR RUTR"/>
    <property type="match status" value="1"/>
</dbReference>
<evidence type="ECO:0000313" key="7">
    <source>
        <dbReference type="Proteomes" id="UP001500325"/>
    </source>
</evidence>
<protein>
    <recommendedName>
        <fullName evidence="5">HTH tetR-type domain-containing protein</fullName>
    </recommendedName>
</protein>
<keyword evidence="7" id="KW-1185">Reference proteome</keyword>
<dbReference type="PANTHER" id="PTHR30055:SF234">
    <property type="entry name" value="HTH-TYPE TRANSCRIPTIONAL REGULATOR BETI"/>
    <property type="match status" value="1"/>
</dbReference>
<dbReference type="RefSeq" id="WP_345382075.1">
    <property type="nucleotide sequence ID" value="NZ_BAABIC010000013.1"/>
</dbReference>